<dbReference type="Proteomes" id="UP000014977">
    <property type="component" value="Unassembled WGS sequence"/>
</dbReference>
<keyword evidence="2" id="KW-1185">Reference proteome</keyword>
<dbReference type="EMBL" id="ATHJ01000115">
    <property type="protein sequence ID" value="EPR34459.1"/>
    <property type="molecule type" value="Genomic_DNA"/>
</dbReference>
<dbReference type="InterPro" id="IPR024208">
    <property type="entry name" value="DUF3842"/>
</dbReference>
<evidence type="ECO:0000313" key="1">
    <source>
        <dbReference type="EMBL" id="EPR34459.1"/>
    </source>
</evidence>
<name>S7UKT3_DESML</name>
<dbReference type="PATRIC" id="fig|1121405.3.peg.3789"/>
<dbReference type="eggNOG" id="ENOG503194H">
    <property type="taxonomic scope" value="Bacteria"/>
</dbReference>
<accession>S7UKT3</accession>
<reference evidence="1 2" key="1">
    <citation type="journal article" date="2013" name="Genome Announc.">
        <title>Draft genome sequences for three mercury-methylating, sulfate-reducing bacteria.</title>
        <authorList>
            <person name="Brown S.D."/>
            <person name="Hurt R.A.Jr."/>
            <person name="Gilmour C.C."/>
            <person name="Elias D.A."/>
        </authorList>
    </citation>
    <scope>NUCLEOTIDE SEQUENCE [LARGE SCALE GENOMIC DNA]</scope>
    <source>
        <strain evidence="1 2">DSM 2059</strain>
    </source>
</reference>
<dbReference type="AlphaFoldDB" id="S7UKT3"/>
<proteinExistence type="predicted"/>
<organism evidence="1 2">
    <name type="scientific">Desulfococcus multivorans DSM 2059</name>
    <dbReference type="NCBI Taxonomy" id="1121405"/>
    <lineage>
        <taxon>Bacteria</taxon>
        <taxon>Pseudomonadati</taxon>
        <taxon>Thermodesulfobacteriota</taxon>
        <taxon>Desulfobacteria</taxon>
        <taxon>Desulfobacterales</taxon>
        <taxon>Desulfococcaceae</taxon>
        <taxon>Desulfococcus</taxon>
    </lineage>
</organism>
<comment type="caution">
    <text evidence="1">The sequence shown here is derived from an EMBL/GenBank/DDBJ whole genome shotgun (WGS) entry which is preliminary data.</text>
</comment>
<dbReference type="OrthoDB" id="9797117at2"/>
<protein>
    <recommendedName>
        <fullName evidence="3">DUF3842 family protein</fullName>
    </recommendedName>
</protein>
<dbReference type="RefSeq" id="WP_020878388.1">
    <property type="nucleotide sequence ID" value="NZ_ATHJ01000115.1"/>
</dbReference>
<gene>
    <name evidence="1" type="ORF">dsmv_3298</name>
</gene>
<dbReference type="STRING" id="897.B2D07_01700"/>
<evidence type="ECO:0000313" key="2">
    <source>
        <dbReference type="Proteomes" id="UP000014977"/>
    </source>
</evidence>
<dbReference type="Pfam" id="PF12953">
    <property type="entry name" value="DUF3842"/>
    <property type="match status" value="1"/>
</dbReference>
<sequence length="150" mass="15758">MTRVERDWELTKRICVIDGQGGGIGATLIKSLKNAYGESVELIALGTNAIATASMLKAGANRGASGENAICRSAFQADVIVGPVGITWANAMLGEVTPRMAEAVMSSPALKVLLPLSQENVEIVGMVKEPLPHLVEAVVAGKIKEVLRHV</sequence>
<evidence type="ECO:0008006" key="3">
    <source>
        <dbReference type="Google" id="ProtNLM"/>
    </source>
</evidence>